<evidence type="ECO:0000256" key="1">
    <source>
        <dbReference type="ARBA" id="ARBA00004571"/>
    </source>
</evidence>
<keyword evidence="8" id="KW-0732">Signal</keyword>
<dbReference type="InterPro" id="IPR023997">
    <property type="entry name" value="TonB-dep_OMP_SusC/RagA_CS"/>
</dbReference>
<dbReference type="InterPro" id="IPR012910">
    <property type="entry name" value="Plug_dom"/>
</dbReference>
<keyword evidence="10" id="KW-0675">Receptor</keyword>
<evidence type="ECO:0000256" key="8">
    <source>
        <dbReference type="SAM" id="SignalP"/>
    </source>
</evidence>
<evidence type="ECO:0000256" key="3">
    <source>
        <dbReference type="ARBA" id="ARBA00022452"/>
    </source>
</evidence>
<dbReference type="InterPro" id="IPR023996">
    <property type="entry name" value="TonB-dep_OMP_SusC/RagA"/>
</dbReference>
<evidence type="ECO:0000259" key="9">
    <source>
        <dbReference type="Pfam" id="PF07715"/>
    </source>
</evidence>
<dbReference type="InterPro" id="IPR039426">
    <property type="entry name" value="TonB-dep_rcpt-like"/>
</dbReference>
<name>A0ABP8FFD5_9BACT</name>
<comment type="similarity">
    <text evidence="7">Belongs to the TonB-dependent receptor family.</text>
</comment>
<feature type="chain" id="PRO_5045790437" evidence="8">
    <location>
        <begin position="31"/>
        <end position="1048"/>
    </location>
</feature>
<evidence type="ECO:0000256" key="5">
    <source>
        <dbReference type="ARBA" id="ARBA00023136"/>
    </source>
</evidence>
<keyword evidence="11" id="KW-1185">Reference proteome</keyword>
<keyword evidence="6 7" id="KW-0998">Cell outer membrane</keyword>
<keyword evidence="5 7" id="KW-0472">Membrane</keyword>
<dbReference type="Pfam" id="PF13715">
    <property type="entry name" value="CarbopepD_reg_2"/>
    <property type="match status" value="1"/>
</dbReference>
<dbReference type="EMBL" id="BAABFN010000001">
    <property type="protein sequence ID" value="GAA4302454.1"/>
    <property type="molecule type" value="Genomic_DNA"/>
</dbReference>
<keyword evidence="3 7" id="KW-1134">Transmembrane beta strand</keyword>
<dbReference type="Gene3D" id="2.40.170.20">
    <property type="entry name" value="TonB-dependent receptor, beta-barrel domain"/>
    <property type="match status" value="1"/>
</dbReference>
<reference evidence="11" key="1">
    <citation type="journal article" date="2019" name="Int. J. Syst. Evol. Microbiol.">
        <title>The Global Catalogue of Microorganisms (GCM) 10K type strain sequencing project: providing services to taxonomists for standard genome sequencing and annotation.</title>
        <authorList>
            <consortium name="The Broad Institute Genomics Platform"/>
            <consortium name="The Broad Institute Genome Sequencing Center for Infectious Disease"/>
            <person name="Wu L."/>
            <person name="Ma J."/>
        </authorList>
    </citation>
    <scope>NUCLEOTIDE SEQUENCE [LARGE SCALE GENOMIC DNA]</scope>
    <source>
        <strain evidence="11">JCM 17664</strain>
    </source>
</reference>
<dbReference type="Pfam" id="PF07715">
    <property type="entry name" value="Plug"/>
    <property type="match status" value="1"/>
</dbReference>
<dbReference type="NCBIfam" id="TIGR04056">
    <property type="entry name" value="OMP_RagA_SusC"/>
    <property type="match status" value="1"/>
</dbReference>
<organism evidence="10 11">
    <name type="scientific">Compostibacter hankyongensis</name>
    <dbReference type="NCBI Taxonomy" id="1007089"/>
    <lineage>
        <taxon>Bacteria</taxon>
        <taxon>Pseudomonadati</taxon>
        <taxon>Bacteroidota</taxon>
        <taxon>Chitinophagia</taxon>
        <taxon>Chitinophagales</taxon>
        <taxon>Chitinophagaceae</taxon>
        <taxon>Compostibacter</taxon>
    </lineage>
</organism>
<sequence length="1048" mass="116417">MKRNALHPFGFRHMLWMALLTLLMPLAAVAQQGTDISGTVQSAEDHEPIVGVTVRMKNTSLGTTTDVNGRFSLRQVPPHAILVFTAVGFTAQEKQLQDTKPLDIYLQKSDAGLDEVVVVGYGTQKKVNLTGAISQVDGKVLENRPVTNALAALQGTASGMVITRSTGKPGDEGYAIQVRGRSSVNGSEPFVLIDGAPASAAHIAMLNPDDIAAVSVLKDAAAAAIYGARAANGVILITTKSGKPGQLRVSYNGMWGMQKYINLPGRIHSWVDAEMDNEGRRNAGQSDNWSQQQIDWMKDPDVNYVVDPANPSVYQYYYDFDQLSPVLHNYSATQNHNLSLEGGSDKDKYFISLGYFDQHGIYKIGPDKTDRLNARLNYNRQLSGKLNLDTRITYSQENTLAPPYASEGYGGLLYLILTRGSMEPIYLPGSDNKKYAASYLGLPANTYSILKDGGKDDSRSDNFNAVVSLKASELVKGLTLRAIYAPGIAVTQEDIIKRTIPYWNVSGISDYGYQKTNPNALSKRRGVTLRNNLQFLADYDTHLGSKHSLHALGGYSFEDYRFDYTLAGAKGLSSNDLFSLNLGDPTLAANSDGISTWALLSFFGRLNYNYDERFLLEANLRYDGSSKLAPVNRWQAFPSVSVGWRLNNERWFQNALPFFDAFKIRASWGQVGNSEGVIGDYDYIALINSGTVYPFNNQRNKSFYQGVLASPEKTWETIESSNVGLDMSLLDQRLNISGDYFIKRNKDMLAPLQVSSIIGITTSTYNIADMKTWGWEASVEWRDVAGKSLSYWVNFNLSDNQNKILSYNGRNAVTAGLNGIIEGLPYNTFFGYIADGYYKSEEDVAKSPVYNNVNGPGDLKYRDMNGDNKINGGLGRTDDHGDLVNLGSPAARYTFGLNMGLGWKGIDFSAFFQGVGKRNIFPDPKFLMPFVERWRHPMDFQTDYWTPENPDALLPRLYYQGTQNTAASSHWVMNAAYVRLKNLQVGYTLPSSLTQRIKISKVRIYFSGQDLWEADKLPLNVLDPEVPNNSAYQYPYFRTFSLGLNIVF</sequence>
<dbReference type="PROSITE" id="PS52016">
    <property type="entry name" value="TONB_DEPENDENT_REC_3"/>
    <property type="match status" value="1"/>
</dbReference>
<dbReference type="Proteomes" id="UP001501207">
    <property type="component" value="Unassembled WGS sequence"/>
</dbReference>
<proteinExistence type="inferred from homology"/>
<comment type="caution">
    <text evidence="10">The sequence shown here is derived from an EMBL/GenBank/DDBJ whole genome shotgun (WGS) entry which is preliminary data.</text>
</comment>
<dbReference type="RefSeq" id="WP_344974764.1">
    <property type="nucleotide sequence ID" value="NZ_BAABFN010000001.1"/>
</dbReference>
<accession>A0ABP8FFD5</accession>
<keyword evidence="2 7" id="KW-0813">Transport</keyword>
<evidence type="ECO:0000256" key="6">
    <source>
        <dbReference type="ARBA" id="ARBA00023237"/>
    </source>
</evidence>
<dbReference type="SUPFAM" id="SSF56935">
    <property type="entry name" value="Porins"/>
    <property type="match status" value="1"/>
</dbReference>
<keyword evidence="4 7" id="KW-0812">Transmembrane</keyword>
<dbReference type="Gene3D" id="2.60.40.1120">
    <property type="entry name" value="Carboxypeptidase-like, regulatory domain"/>
    <property type="match status" value="1"/>
</dbReference>
<comment type="subcellular location">
    <subcellularLocation>
        <location evidence="1 7">Cell outer membrane</location>
        <topology evidence="1 7">Multi-pass membrane protein</topology>
    </subcellularLocation>
</comment>
<feature type="signal peptide" evidence="8">
    <location>
        <begin position="1"/>
        <end position="30"/>
    </location>
</feature>
<dbReference type="InterPro" id="IPR008969">
    <property type="entry name" value="CarboxyPept-like_regulatory"/>
</dbReference>
<gene>
    <name evidence="10" type="ORF">GCM10023143_04840</name>
</gene>
<feature type="domain" description="TonB-dependent receptor plug" evidence="9">
    <location>
        <begin position="126"/>
        <end position="234"/>
    </location>
</feature>
<dbReference type="InterPro" id="IPR036942">
    <property type="entry name" value="Beta-barrel_TonB_sf"/>
</dbReference>
<dbReference type="Gene3D" id="2.170.130.10">
    <property type="entry name" value="TonB-dependent receptor, plug domain"/>
    <property type="match status" value="1"/>
</dbReference>
<evidence type="ECO:0000313" key="10">
    <source>
        <dbReference type="EMBL" id="GAA4302454.1"/>
    </source>
</evidence>
<dbReference type="NCBIfam" id="TIGR04057">
    <property type="entry name" value="SusC_RagA_signa"/>
    <property type="match status" value="1"/>
</dbReference>
<protein>
    <submittedName>
        <fullName evidence="10">TonB-dependent receptor</fullName>
    </submittedName>
</protein>
<evidence type="ECO:0000313" key="11">
    <source>
        <dbReference type="Proteomes" id="UP001501207"/>
    </source>
</evidence>
<evidence type="ECO:0000256" key="2">
    <source>
        <dbReference type="ARBA" id="ARBA00022448"/>
    </source>
</evidence>
<dbReference type="SUPFAM" id="SSF49464">
    <property type="entry name" value="Carboxypeptidase regulatory domain-like"/>
    <property type="match status" value="1"/>
</dbReference>
<evidence type="ECO:0000256" key="4">
    <source>
        <dbReference type="ARBA" id="ARBA00022692"/>
    </source>
</evidence>
<dbReference type="InterPro" id="IPR037066">
    <property type="entry name" value="Plug_dom_sf"/>
</dbReference>
<evidence type="ECO:0000256" key="7">
    <source>
        <dbReference type="PROSITE-ProRule" id="PRU01360"/>
    </source>
</evidence>